<organism evidence="1 2">
    <name type="scientific">Ureaplasma zalophigenitalium</name>
    <dbReference type="NCBI Taxonomy" id="907723"/>
    <lineage>
        <taxon>Bacteria</taxon>
        <taxon>Bacillati</taxon>
        <taxon>Mycoplasmatota</taxon>
        <taxon>Mycoplasmoidales</taxon>
        <taxon>Mycoplasmoidaceae</taxon>
        <taxon>Ureaplasma</taxon>
    </lineage>
</organism>
<sequence length="139" mass="16221">MINKRDVITLFIPFPCINSQLAKKSHMYICLYKKINKKEMLKVQTAKPLLINTLANYCLVYPDLQHNPFKKVSLVDLDKVFSIHYVKIPRILCTTIRSNISVSLYEHLKSKLTLHPYKQYVLDPLVIILCNHALMVINH</sequence>
<proteinExistence type="predicted"/>
<protein>
    <submittedName>
        <fullName evidence="1">Uncharacterized protein</fullName>
    </submittedName>
</protein>
<comment type="caution">
    <text evidence="1">The sequence shown here is derived from an EMBL/GenBank/DDBJ whole genome shotgun (WGS) entry which is preliminary data.</text>
</comment>
<dbReference type="Proteomes" id="UP001207252">
    <property type="component" value="Unassembled WGS sequence"/>
</dbReference>
<name>A0ABT3BPN2_9BACT</name>
<evidence type="ECO:0000313" key="2">
    <source>
        <dbReference type="Proteomes" id="UP001207252"/>
    </source>
</evidence>
<accession>A0ABT3BPN2</accession>
<evidence type="ECO:0000313" key="1">
    <source>
        <dbReference type="EMBL" id="MCV3754209.1"/>
    </source>
</evidence>
<reference evidence="1 2" key="1">
    <citation type="journal article" date="2020" name="Int. J. Syst. Evol. Microbiol.">
        <title>Ureaplasma miroungigenitalium sp. nov. isolated from northern elephant seals (Mirounga angustirostris) and Ureaplasma zalophigenitalium sp. nov. isolated from California sea lions (Zalophus californianus).</title>
        <authorList>
            <person name="Volokhov D.V."/>
            <person name="Gulland F.M."/>
            <person name="Gao Y."/>
            <person name="Chizhikov V.E."/>
        </authorList>
    </citation>
    <scope>NUCLEOTIDE SEQUENCE [LARGE SCALE GENOMIC DNA]</scope>
    <source>
        <strain evidence="1 2">CSL7644-GEN</strain>
    </source>
</reference>
<gene>
    <name evidence="1" type="ORF">OF365_02370</name>
</gene>
<dbReference type="RefSeq" id="WP_263818012.1">
    <property type="nucleotide sequence ID" value="NZ_JAOXHJ010000005.1"/>
</dbReference>
<dbReference type="EMBL" id="JAOXHJ010000005">
    <property type="protein sequence ID" value="MCV3754209.1"/>
    <property type="molecule type" value="Genomic_DNA"/>
</dbReference>
<keyword evidence="2" id="KW-1185">Reference proteome</keyword>